<protein>
    <submittedName>
        <fullName evidence="1">Uncharacterized protein</fullName>
    </submittedName>
</protein>
<dbReference type="EMBL" id="BARS01013294">
    <property type="protein sequence ID" value="GAF95392.1"/>
    <property type="molecule type" value="Genomic_DNA"/>
</dbReference>
<dbReference type="AlphaFoldDB" id="X0U4S6"/>
<organism evidence="1">
    <name type="scientific">marine sediment metagenome</name>
    <dbReference type="NCBI Taxonomy" id="412755"/>
    <lineage>
        <taxon>unclassified sequences</taxon>
        <taxon>metagenomes</taxon>
        <taxon>ecological metagenomes</taxon>
    </lineage>
</organism>
<comment type="caution">
    <text evidence="1">The sequence shown here is derived from an EMBL/GenBank/DDBJ whole genome shotgun (WGS) entry which is preliminary data.</text>
</comment>
<accession>X0U4S6</accession>
<proteinExistence type="predicted"/>
<reference evidence="1" key="1">
    <citation type="journal article" date="2014" name="Front. Microbiol.">
        <title>High frequency of phylogenetically diverse reductive dehalogenase-homologous genes in deep subseafloor sedimentary metagenomes.</title>
        <authorList>
            <person name="Kawai M."/>
            <person name="Futagami T."/>
            <person name="Toyoda A."/>
            <person name="Takaki Y."/>
            <person name="Nishi S."/>
            <person name="Hori S."/>
            <person name="Arai W."/>
            <person name="Tsubouchi T."/>
            <person name="Morono Y."/>
            <person name="Uchiyama I."/>
            <person name="Ito T."/>
            <person name="Fujiyama A."/>
            <person name="Inagaki F."/>
            <person name="Takami H."/>
        </authorList>
    </citation>
    <scope>NUCLEOTIDE SEQUENCE</scope>
    <source>
        <strain evidence="1">Expedition CK06-06</strain>
    </source>
</reference>
<evidence type="ECO:0000313" key="1">
    <source>
        <dbReference type="EMBL" id="GAF95392.1"/>
    </source>
</evidence>
<name>X0U4S6_9ZZZZ</name>
<sequence length="159" mass="18758">DEDKAQDELKKIKKTITLDNLLYRTDNNKYMAIISCILSTTFKTFDCSMILNINELNVDFDIDIENIRNTEIEDYRYLANWIGICNSFNWNPLHYVGRKITSAVKYDGDDDEYLSLWKQDGYIPPAKPNVNNIKEYIEILERIENNSYKEIDNIVAKQR</sequence>
<feature type="non-terminal residue" evidence="1">
    <location>
        <position position="159"/>
    </location>
</feature>
<feature type="non-terminal residue" evidence="1">
    <location>
        <position position="1"/>
    </location>
</feature>
<gene>
    <name evidence="1" type="ORF">S01H1_23180</name>
</gene>